<dbReference type="Pfam" id="PF01345">
    <property type="entry name" value="DUF11"/>
    <property type="match status" value="6"/>
</dbReference>
<feature type="domain" description="DUF11" evidence="3">
    <location>
        <begin position="2820"/>
        <end position="2924"/>
    </location>
</feature>
<protein>
    <submittedName>
        <fullName evidence="4">DUF11 domain-containing protein</fullName>
    </submittedName>
</protein>
<feature type="chain" id="PRO_5038593149" evidence="2">
    <location>
        <begin position="24"/>
        <end position="4389"/>
    </location>
</feature>
<dbReference type="PANTHER" id="PTHR34819:SF3">
    <property type="entry name" value="CELL SURFACE PROTEIN"/>
    <property type="match status" value="1"/>
</dbReference>
<comment type="caution">
    <text evidence="4">The sequence shown here is derived from an EMBL/GenBank/DDBJ whole genome shotgun (WGS) entry which is preliminary data.</text>
</comment>
<dbReference type="GO" id="GO:0005975">
    <property type="term" value="P:carbohydrate metabolic process"/>
    <property type="evidence" value="ECO:0007669"/>
    <property type="project" value="InterPro"/>
</dbReference>
<dbReference type="InterPro" id="IPR047589">
    <property type="entry name" value="DUF11_rpt"/>
</dbReference>
<proteinExistence type="predicted"/>
<reference evidence="4" key="2">
    <citation type="submission" date="2021-01" db="EMBL/GenBank/DDBJ databases">
        <authorList>
            <person name="Hahn C.R."/>
            <person name="Youssef N.H."/>
            <person name="Elshahed M."/>
        </authorList>
    </citation>
    <scope>NUCLEOTIDE SEQUENCE</scope>
    <source>
        <strain evidence="4">Zod_Metabat.24</strain>
    </source>
</reference>
<evidence type="ECO:0000313" key="4">
    <source>
        <dbReference type="EMBL" id="MBN1572536.1"/>
    </source>
</evidence>
<dbReference type="SUPFAM" id="SSF49401">
    <property type="entry name" value="Bacterial adhesins"/>
    <property type="match status" value="1"/>
</dbReference>
<evidence type="ECO:0000256" key="1">
    <source>
        <dbReference type="SAM" id="MobiDB-lite"/>
    </source>
</evidence>
<dbReference type="InterPro" id="IPR051172">
    <property type="entry name" value="Chlamydia_OmcB"/>
</dbReference>
<dbReference type="InterPro" id="IPR008928">
    <property type="entry name" value="6-hairpin_glycosidase_sf"/>
</dbReference>
<feature type="region of interest" description="Disordered" evidence="1">
    <location>
        <begin position="1961"/>
        <end position="1980"/>
    </location>
</feature>
<dbReference type="InterPro" id="IPR008966">
    <property type="entry name" value="Adhesion_dom_sf"/>
</dbReference>
<accession>A0A9D8PKG4</accession>
<dbReference type="InterPro" id="IPR012341">
    <property type="entry name" value="6hp_glycosidase-like_sf"/>
</dbReference>
<gene>
    <name evidence="4" type="ORF">JW984_04985</name>
</gene>
<name>A0A9D8PKG4_9DELT</name>
<organism evidence="4 5">
    <name type="scientific">Candidatus Zymogenus saltonus</name>
    <dbReference type="NCBI Taxonomy" id="2844893"/>
    <lineage>
        <taxon>Bacteria</taxon>
        <taxon>Deltaproteobacteria</taxon>
        <taxon>Candidatus Zymogenia</taxon>
        <taxon>Candidatus Zymogeniales</taxon>
        <taxon>Candidatus Zymogenaceae</taxon>
        <taxon>Candidatus Zymogenus</taxon>
    </lineage>
</organism>
<feature type="domain" description="DUF11" evidence="3">
    <location>
        <begin position="1309"/>
        <end position="1410"/>
    </location>
</feature>
<feature type="signal peptide" evidence="2">
    <location>
        <begin position="1"/>
        <end position="23"/>
    </location>
</feature>
<dbReference type="InterPro" id="IPR001434">
    <property type="entry name" value="OmcB-like_DUF11"/>
</dbReference>
<dbReference type="NCBIfam" id="TIGR04226">
    <property type="entry name" value="RrgB_K2N_iso_D2"/>
    <property type="match status" value="1"/>
</dbReference>
<dbReference type="PANTHER" id="PTHR34819">
    <property type="entry name" value="LARGE CYSTEINE-RICH PERIPLASMIC PROTEIN OMCB"/>
    <property type="match status" value="1"/>
</dbReference>
<dbReference type="Gene3D" id="2.60.40.1170">
    <property type="entry name" value="Mu homology domain, subdomain B"/>
    <property type="match status" value="1"/>
</dbReference>
<dbReference type="Gene3D" id="1.50.10.10">
    <property type="match status" value="1"/>
</dbReference>
<dbReference type="InterPro" id="IPR026466">
    <property type="entry name" value="Fim_isopep_form_D2_dom"/>
</dbReference>
<evidence type="ECO:0000313" key="5">
    <source>
        <dbReference type="Proteomes" id="UP000809273"/>
    </source>
</evidence>
<dbReference type="EMBL" id="JAFGIX010000025">
    <property type="protein sequence ID" value="MBN1572536.1"/>
    <property type="molecule type" value="Genomic_DNA"/>
</dbReference>
<reference evidence="4" key="1">
    <citation type="journal article" date="2021" name="Environ. Microbiol.">
        <title>Genomic characterization of three novel Desulfobacterota classes expand the metabolic and phylogenetic diversity of the phylum.</title>
        <authorList>
            <person name="Murphy C.L."/>
            <person name="Biggerstaff J."/>
            <person name="Eichhorn A."/>
            <person name="Ewing E."/>
            <person name="Shahan R."/>
            <person name="Soriano D."/>
            <person name="Stewart S."/>
            <person name="VanMol K."/>
            <person name="Walker R."/>
            <person name="Walters P."/>
            <person name="Elshahed M.S."/>
            <person name="Youssef N.H."/>
        </authorList>
    </citation>
    <scope>NUCLEOTIDE SEQUENCE</scope>
    <source>
        <strain evidence="4">Zod_Metabat.24</strain>
    </source>
</reference>
<evidence type="ECO:0000259" key="3">
    <source>
        <dbReference type="Pfam" id="PF01345"/>
    </source>
</evidence>
<dbReference type="Proteomes" id="UP000809273">
    <property type="component" value="Unassembled WGS sequence"/>
</dbReference>
<dbReference type="Gene3D" id="2.60.40.740">
    <property type="match status" value="2"/>
</dbReference>
<dbReference type="Gene3D" id="2.60.40.10">
    <property type="entry name" value="Immunoglobulins"/>
    <property type="match status" value="1"/>
</dbReference>
<dbReference type="InterPro" id="IPR013783">
    <property type="entry name" value="Ig-like_fold"/>
</dbReference>
<feature type="domain" description="DUF11" evidence="3">
    <location>
        <begin position="2166"/>
        <end position="2278"/>
    </location>
</feature>
<feature type="domain" description="DUF11" evidence="3">
    <location>
        <begin position="1028"/>
        <end position="1126"/>
    </location>
</feature>
<evidence type="ECO:0000256" key="2">
    <source>
        <dbReference type="SAM" id="SignalP"/>
    </source>
</evidence>
<dbReference type="SUPFAM" id="SSF48208">
    <property type="entry name" value="Six-hairpin glycosidases"/>
    <property type="match status" value="2"/>
</dbReference>
<dbReference type="NCBIfam" id="TIGR01451">
    <property type="entry name" value="B_ant_repeat"/>
    <property type="match status" value="7"/>
</dbReference>
<sequence>MNKINFKITIIFLLLICGVFSLAQNTNVTPKNPVISICGEDTFTISVANTSTTTPVTNVVVSAVVPTDFSFRGATNGLPHGSTYSGTSTVTWSSFTLAANDSTPGGDDEWSATITISPNCDAIVGRELIVTVNYDGGGPDTASSGPITVEKPNLVINLEDSGGGSAMKQERAVGDTAEWYVKVRNTGVGDLYNVKLIVDKGAGLTNIRLGAAPGVPITTPYTIDVCDYANPMATGDEETYRITADVSACKDIYLNLKGTYNGCGAAYDVVCGEEVVEGGIELNYKTPNLDYNFTTSDGDGTVDIEFCSYDTVTVNITNTGTDSGKINNLYFDTYIPSELSVSNVTNGITYNSGTGRFEGFPEIAGGGSGSFTFSFQLRWDPFCSPVDCESILFEPTFIDDCGDIFYPPAKELPVGDAPPSAYFTVSKSGPGIVNENGTGTYNFTVTYHAPSTIPTVRADIADTWDSGFSLDTTTPPTPSGYTPGSNFVRWNNQLFDISVNGGAVDFSVTLKADGYNATDCGINVLNTVTFENITGICSGNCSVSVPVPDHSYNMVNAAVLTVIKDGADSLYVNNTTPETYGITVIYDGPLCDLDSNPADLETPPIVVTDTYPGGGVVTNYGSGVLDTGARTLTWTIPASTPLGGPPYTFTLSYDMRMSSTAPGYDPCVCGTIVQNNVTAEILSGTACVLCTDSSSFGIGIECEDLTALFDLDKTWGGATPEVVCESCSTYTNTITFNGPLSLCLESSGSKWNCIDFTEEGANNQVFERLTGNITGQAHFSFYDASTTLTHTTNEDITLGSSINLGFLSSRSFPDPDVGDVLTITYTLCFYTGSVTGRNFDLSTYLVDGYDADTNCGSDDSYHEGVWIEALNNAPSITIPFFCHYITDHCSNLIIECEQSEFRIAIDQDTPSYDVKAVVNLLGNYGYIDDDTDPNYTDPVYYGILNHLNTISGGDPLEPIYDTSTNTLTFNIGDLADPSMLGDGYIQFNLFKICDSGDNITTDITYEDNCTTSYTTSAAYSAPTVWKGDLLVKKTPEVFYVEDRTTTNPTWTIYVTNRGSGKAYNVEVEDTLGAGLFWDSSTVDGTPTAPIIDPNTLGVENTLTWNVGDIDPGNTVEIVLTANVIDCDGKTNDVGAYWGCLTTACAGTAPTQAKVEEVYSKVAITSVTSGPLDICGALETTVSVTFRNIGAYKAFDLVLGEELPTGLEYVLGSSEVSCNGCGIEGVNTDPDDPTANPIEYIFDDTDGMAPGEEYTVKFNVKVETDGSGDPLCNYTVGDDIISHLYYEPPCNVGGDKATHHLDISLYEPYLSITKSQEFGTPGDTVAWRVTITNTGNDVATDVLLTDTLPANVTLRPTNPIVPVGGTPAVVSGSNPWVLVDIPSLTTYTYDIFGVIGSPIICDASRENTAEVEWGCCTTETSSATSTLISIPDLSFETTIGGTGVIDNCGGVIVLTIINDGADGVINSLEDVLPSGFVYSTGHSEIESDLRGVLSSANPSGTTTLTWDGSLFGGIIQSGETITITFEIQHQDWSTGNCYLDPGGNNVATLDWDYDAFCTNTEPTDLTDTEPINPTVPVLEVGKVEEVQTFVPGGPPSTWPHWTITVSETAGGVADGTITIRDTLGPDYDMSSIGPIPIQGINWVLDPADGTGHTLMWTGLSIRANGVGASFSFDLSCDTIASPSFENLDNVVDVSGMCGVACVFAHATDTAYVGPGITKSIVEDEATIGEVVHVDLRVNFFGISSTSYKNIKIQDFLPTGLAFYGNDTYTCTCPTTVTFDSGTMTWDLTDFTSSSCYIDIDFDAYVENISSNQDPLNLTNTVDVDYDITISPTETYSFHDSASDDVDVIEADLEVTKAHVPIGIVDAGDTLSYTISVDHTASSHANAYDVIITDIVPPGLTLGTITPAPANVYPDTPSVGYTTLEWGPVDIANGSFFEVDYDVTVDNDVIPNQILENRTHVEWTSTSGTPTSPAEERTGTGGSLNNYFLDETDSVTVDNVSTITKTLNGAPGTADVTIGDTRTYTIVVELPDATIPTLVITDNLQPGMFYVPGTASITLPNGNPDTTPEPDGAVPALPHDGSVATTLTWNYSSLNASSGGDLTISFDVIVANVVGNQDSPTPTTIDNVARYDLTAGTFTDSGSDDATDLVVHEANIVVTKADNTGGVPVAAGDVITYTLTVTNNGTSTAYDSVVLDTLPGQLNLDELSLTKIPDVSADIAVGNATAGTVTWTIDELLVGDTKTLTYEAKVDSSVIPNLDLTNNVYVTWTSTSGSNTNERNGTDGVGGALNDYAARTDNTVTVETGATIDKTPDGAIRDFTIGVVSGILDVVPYTITMTTLPHATIPTLDISDLMGEGIYYQADSAVLTLPNGTVINSNTGVNAADPALLGPTYDGSTASTIRWSLTSVDASSGGSLIITFNAVVADIDQNDDNDTIPNRATYVYTGSAGYTESASDIASDIRVHVPAFETVKNITNIADKNGVSRGVIDFAEPGDTITYTYAVTNIGSGLATGVTITDTLPAELTYMAGSTLYNGVPAANPSGTNPYTWAIPDIAGGATFTLTFEGVVTTNVLNANLYDNVARVAGEDNLGNTIPTDNSLHIPAGDTDTDDSDNASFTAGVPALTVDKEVVDINGVAFGPGNNSIQPGDYVTYRMRVNNVGDGTAYEIRVVDRLPVGVVYGSGTSAPPIAAGPPPVYSSATWDATSSTAHPAITTPGGPGVNEVMEWYLPTFDITLPSGAGNTLEITYRVYVNSDIVEGLVAENYVTGAGLDGSNAAIHADRSADVPADTDATDDADTTIYTHEPFLVTEKLVTAIDGNPANTTVAVHGSIVDYSYTIENVGLGDAINVNITDTLPLGFEYVAGSANIGDPTTISGRDLIWQNNYTIPPAPAAGSTLTITFQARVTPSAPGGTRINTAVTDGMDRNLQDIIRDGSHITVADTDHDDKDTAEVFIPVNKIELKKEADPTSVKKGGIVRYTVTFRNNRKSTLYNATFTDTMPYGFRYVPGTTLLDGSVFSDPSGSNPYTWNIGTVAPETTVVLKYHAVVTQSAKRGINVNTVVLAVADSSGKIENLTAEAKVSVKGKALRPVATLPGIGGIPIDVGELPGEKIPGEVEEEEKEKKPACCLGVRKVVIKSQDFKNTLPGYPEIYYQTDIAMYGATELFMVNDYLNPLLIAKGIDPEDKYLMTGLYNRIIEKLGEYAQYNLGNVVMKSELGIPFAYSPAILEEAKETGKKPEDVLDQYLLEMAKEAGLSEVPDIDPIFLEYFGSYPYLEDKITDGKLAWEEAFMDKNIMPAALGFTLLRASFQIDKYLKSEDPTDRFFGRLLLAQSMEKTKSAFEELAVTAEFSPPVTYFPHYSRIQIDKGRPGLKYEVVDEVSTLYDHVSMLWGLSKLRSVLIHSTDPKARENIETIDARLKETYKIIEKIHYNADDKTFLSFHGPTGAGSENDNIIKVSDLGFTVLALRSVYNDNRDLRLNSEGPKRKITYIADFMLENLVSKKDGGVYTSYDYSKGQPDTGTRRTLVDNALAIRAFLTAYAVTEDKKYREAALKVYDWMVEELWKEEYLIFVDEEEYDYEVILTPQSIGALIAALRELTLNGDPDNIYDYLDKMSYTTERILDQAQLQLYENRFFPWHAPLTLIPEDPNGRSYIKPIITPIRDKDQTRDLAPILVRKMVLNLTPAGAIASGDEPKVYDWKKWKANLRFDTPELIVSTKVDDTFETDIGMYFSSLIYDYEKNLKTELPTFNPYFADPDIPHYAAYLSYEVAGFNVKNLTLNSTMGIKLTGSDVVKDMAKKRGMSPDEFLKDFVSKRAPKEGEAGKSFAGKVIDKVKGAIGTKERFEDIIYLEYAEGKPYYEEKIEEGWIKEEIDNSLYPSSIAQTMIRQMELLDQLNDKSEKEPSDRLVKDTMRLAVVAKHRFLVDLTEKMKEEKRGYIPHEFVFKWDKELKKEVPVVKDKNSDLFDQVSLIWAIALWNKKREEGLFNEHANYLGDKKVDEELLAFYVKALVDNHYDKKNGTLITGSVDAVKVGMALDILTRIVTTLPEGQLHDQIMEMIKAQADFIMDKMIDGRGVIAVVKEDGTPYNELCEFESIGTHTIPLNALYRTYEVTGDKKYLDTALNVFLKLDEKKWDQQLGLYLSSGTIYDHQGKTKVELSYTNLDLIFTIMLISELQPYMEQEKKILTAYHMITFMNRILEIGSLERYPENNDKKEGVKNSIEKDVYSPQIIRSVKIVVDESPKDGKPCGVFTFLVIMENYCVDEHDLAVNNTLTRMRVEDTLADDFHYVPGTTTINGKPSADPVGSKKLNWYIPSLRYNNRIVLKYQAVADCDIKPGKYENTLDVKSFIYYEGELYPCDELGVHEGVKISDVLWTEKEEEENSICLPCNMKE</sequence>
<feature type="compositionally biased region" description="Polar residues" evidence="1">
    <location>
        <begin position="1961"/>
        <end position="1970"/>
    </location>
</feature>
<feature type="domain" description="DUF11" evidence="3">
    <location>
        <begin position="2490"/>
        <end position="2597"/>
    </location>
</feature>
<feature type="domain" description="DUF11" evidence="3">
    <location>
        <begin position="2957"/>
        <end position="3065"/>
    </location>
</feature>
<keyword evidence="2" id="KW-0732">Signal</keyword>